<keyword evidence="3" id="KW-1185">Reference proteome</keyword>
<organism evidence="2 3">
    <name type="scientific">Caerostris darwini</name>
    <dbReference type="NCBI Taxonomy" id="1538125"/>
    <lineage>
        <taxon>Eukaryota</taxon>
        <taxon>Metazoa</taxon>
        <taxon>Ecdysozoa</taxon>
        <taxon>Arthropoda</taxon>
        <taxon>Chelicerata</taxon>
        <taxon>Arachnida</taxon>
        <taxon>Araneae</taxon>
        <taxon>Araneomorphae</taxon>
        <taxon>Entelegynae</taxon>
        <taxon>Araneoidea</taxon>
        <taxon>Araneidae</taxon>
        <taxon>Caerostris</taxon>
    </lineage>
</organism>
<dbReference type="AlphaFoldDB" id="A0AAV4RUP1"/>
<evidence type="ECO:0000256" key="1">
    <source>
        <dbReference type="SAM" id="MobiDB-lite"/>
    </source>
</evidence>
<reference evidence="2 3" key="1">
    <citation type="submission" date="2021-06" db="EMBL/GenBank/DDBJ databases">
        <title>Caerostris darwini draft genome.</title>
        <authorList>
            <person name="Kono N."/>
            <person name="Arakawa K."/>
        </authorList>
    </citation>
    <scope>NUCLEOTIDE SEQUENCE [LARGE SCALE GENOMIC DNA]</scope>
</reference>
<evidence type="ECO:0000313" key="3">
    <source>
        <dbReference type="Proteomes" id="UP001054837"/>
    </source>
</evidence>
<protein>
    <submittedName>
        <fullName evidence="2">Uncharacterized protein</fullName>
    </submittedName>
</protein>
<accession>A0AAV4RUP1</accession>
<proteinExistence type="predicted"/>
<dbReference type="Proteomes" id="UP001054837">
    <property type="component" value="Unassembled WGS sequence"/>
</dbReference>
<comment type="caution">
    <text evidence="2">The sequence shown here is derived from an EMBL/GenBank/DDBJ whole genome shotgun (WGS) entry which is preliminary data.</text>
</comment>
<gene>
    <name evidence="2" type="ORF">CDAR_25381</name>
</gene>
<sequence length="120" mass="13212">MSSEEVTSPNSGLRAGNSHRFRVGRPEGTREKNRLRVCTKVIVMPAEVGVIRGKRVGGPVRFPLLWSCENDSERESAGVGGVARSLAVETLRSGQNQCDYVEGAVFYIKLTNKMVYNILN</sequence>
<evidence type="ECO:0000313" key="2">
    <source>
        <dbReference type="EMBL" id="GIY24020.1"/>
    </source>
</evidence>
<dbReference type="EMBL" id="BPLQ01006625">
    <property type="protein sequence ID" value="GIY24020.1"/>
    <property type="molecule type" value="Genomic_DNA"/>
</dbReference>
<name>A0AAV4RUP1_9ARAC</name>
<feature type="region of interest" description="Disordered" evidence="1">
    <location>
        <begin position="1"/>
        <end position="28"/>
    </location>
</feature>
<feature type="compositionally biased region" description="Polar residues" evidence="1">
    <location>
        <begin position="1"/>
        <end position="11"/>
    </location>
</feature>